<keyword evidence="2" id="KW-0560">Oxidoreductase</keyword>
<keyword evidence="2" id="KW-0503">Monooxygenase</keyword>
<reference evidence="2 3" key="1">
    <citation type="submission" date="2020-08" db="EMBL/GenBank/DDBJ databases">
        <title>Sequencing the genomes of 1000 actinobacteria strains.</title>
        <authorList>
            <person name="Klenk H.-P."/>
        </authorList>
    </citation>
    <scope>NUCLEOTIDE SEQUENCE [LARGE SCALE GENOMIC DNA]</scope>
    <source>
        <strain evidence="2 3">DSM 45507</strain>
    </source>
</reference>
<evidence type="ECO:0000313" key="3">
    <source>
        <dbReference type="Proteomes" id="UP000579153"/>
    </source>
</evidence>
<sequence length="73" mass="8218">MSRQVTPRRWKTWLLTLVSIYVLLLAITAVAEPVLAPLAPPVRLALVLPVVTALMTWVAMPPLTKLFGRWLTR</sequence>
<evidence type="ECO:0000313" key="2">
    <source>
        <dbReference type="EMBL" id="MBB5780516.1"/>
    </source>
</evidence>
<organism evidence="2 3">
    <name type="scientific">Nonomuraea jabiensis</name>
    <dbReference type="NCBI Taxonomy" id="882448"/>
    <lineage>
        <taxon>Bacteria</taxon>
        <taxon>Bacillati</taxon>
        <taxon>Actinomycetota</taxon>
        <taxon>Actinomycetes</taxon>
        <taxon>Streptosporangiales</taxon>
        <taxon>Streptosporangiaceae</taxon>
        <taxon>Nonomuraea</taxon>
    </lineage>
</organism>
<proteinExistence type="predicted"/>
<dbReference type="Proteomes" id="UP000579153">
    <property type="component" value="Unassembled WGS sequence"/>
</dbReference>
<feature type="transmembrane region" description="Helical" evidence="1">
    <location>
        <begin position="43"/>
        <end position="63"/>
    </location>
</feature>
<keyword evidence="1" id="KW-1133">Transmembrane helix</keyword>
<protein>
    <submittedName>
        <fullName evidence="2">Antibiotic biosynthesis monooxygenase (ABM) superfamily enzyme</fullName>
    </submittedName>
</protein>
<dbReference type="EMBL" id="JACHMB010000001">
    <property type="protein sequence ID" value="MBB5780516.1"/>
    <property type="molecule type" value="Genomic_DNA"/>
</dbReference>
<keyword evidence="3" id="KW-1185">Reference proteome</keyword>
<gene>
    <name evidence="2" type="ORF">HD596_007272</name>
</gene>
<keyword evidence="1" id="KW-0472">Membrane</keyword>
<accession>A0A7W9GBB8</accession>
<dbReference type="RefSeq" id="WP_185073965.1">
    <property type="nucleotide sequence ID" value="NZ_JACHMB010000001.1"/>
</dbReference>
<dbReference type="GO" id="GO:0004497">
    <property type="term" value="F:monooxygenase activity"/>
    <property type="evidence" value="ECO:0007669"/>
    <property type="project" value="UniProtKB-KW"/>
</dbReference>
<dbReference type="AlphaFoldDB" id="A0A7W9GBB8"/>
<comment type="caution">
    <text evidence="2">The sequence shown here is derived from an EMBL/GenBank/DDBJ whole genome shotgun (WGS) entry which is preliminary data.</text>
</comment>
<keyword evidence="1" id="KW-0812">Transmembrane</keyword>
<feature type="transmembrane region" description="Helical" evidence="1">
    <location>
        <begin position="12"/>
        <end position="31"/>
    </location>
</feature>
<name>A0A7W9GBB8_9ACTN</name>
<evidence type="ECO:0000256" key="1">
    <source>
        <dbReference type="SAM" id="Phobius"/>
    </source>
</evidence>